<dbReference type="PANTHER" id="PTHR10948">
    <property type="entry name" value="TRANSPOSASE"/>
    <property type="match status" value="1"/>
</dbReference>
<reference evidence="3" key="1">
    <citation type="submission" date="2021-11" db="EMBL/GenBank/DDBJ databases">
        <title>Legionella maioricencis sp. nov., a new species isolated from hot water samples in Mallorca.</title>
        <authorList>
            <person name="Crespi S."/>
            <person name="Drasar V."/>
            <person name="Salva-Serra F."/>
            <person name="Jaen-Luchoro D."/>
            <person name="Pineiro-Iglesias B."/>
            <person name="Aliaga F."/>
            <person name="Fernandez-Juarez V."/>
            <person name="Coll G."/>
            <person name="Moore E.R.B."/>
            <person name="Bennasar-Figueras A."/>
        </authorList>
    </citation>
    <scope>NUCLEOTIDE SEQUENCE</scope>
    <source>
        <strain evidence="3">HCPI-6</strain>
    </source>
</reference>
<dbReference type="NCBIfam" id="NF033563">
    <property type="entry name" value="transpos_IS30"/>
    <property type="match status" value="1"/>
</dbReference>
<dbReference type="EMBL" id="JAJKBJ010000061">
    <property type="protein sequence ID" value="MCL9685888.1"/>
    <property type="molecule type" value="Genomic_DNA"/>
</dbReference>
<evidence type="ECO:0000259" key="2">
    <source>
        <dbReference type="PROSITE" id="PS50994"/>
    </source>
</evidence>
<gene>
    <name evidence="3" type="ORF">LOX96_17470</name>
</gene>
<dbReference type="Proteomes" id="UP001139721">
    <property type="component" value="Unassembled WGS sequence"/>
</dbReference>
<dbReference type="Gene3D" id="3.30.420.10">
    <property type="entry name" value="Ribonuclease H-like superfamily/Ribonuclease H"/>
    <property type="match status" value="1"/>
</dbReference>
<accession>A0A9X2D3P3</accession>
<evidence type="ECO:0000313" key="3">
    <source>
        <dbReference type="EMBL" id="MCL9685888.1"/>
    </source>
</evidence>
<dbReference type="Pfam" id="PF13936">
    <property type="entry name" value="HTH_38"/>
    <property type="match status" value="1"/>
</dbReference>
<dbReference type="GO" id="GO:0015074">
    <property type="term" value="P:DNA integration"/>
    <property type="evidence" value="ECO:0007669"/>
    <property type="project" value="InterPro"/>
</dbReference>
<keyword evidence="1" id="KW-0233">DNA recombination</keyword>
<dbReference type="InterPro" id="IPR012337">
    <property type="entry name" value="RNaseH-like_sf"/>
</dbReference>
<dbReference type="GO" id="GO:0004803">
    <property type="term" value="F:transposase activity"/>
    <property type="evidence" value="ECO:0007669"/>
    <property type="project" value="TreeGrafter"/>
</dbReference>
<dbReference type="InterPro" id="IPR025246">
    <property type="entry name" value="IS30-like_HTH"/>
</dbReference>
<sequence length="328" mass="38967">MGQYTQLCVTERRRLFVFLEMGLSVKEIAHKISRHRSTIYREVNRNNESGLYLPIVAQQKALERCKNGRPNKLKNNGILRDYVTRSLIDKGWSPEQISGRMKHQNLSFYVCPETIYRYVYQSNDKSLYHSLTIKKPKRRKLFSRKHRKCRYGNPYLITKRPEEIDTRARFGHWEGDTIEFKGNKSEGVTTLVERKSRMVFLIKNKSKHSRGVMEKITTKFEGLPKKMMKTITFDQGSEFAEHQYLEEHMKCEVYYCEAHSPWQKGSNENMNGRLRKYLPKNAKINLITQEELDVIAEKMNRCPRKCIGYKTPNELFIQQYKNDCRIWS</sequence>
<dbReference type="InterPro" id="IPR001584">
    <property type="entry name" value="Integrase_cat-core"/>
</dbReference>
<dbReference type="Pfam" id="PF00665">
    <property type="entry name" value="rve"/>
    <property type="match status" value="1"/>
</dbReference>
<dbReference type="SUPFAM" id="SSF53098">
    <property type="entry name" value="Ribonuclease H-like"/>
    <property type="match status" value="1"/>
</dbReference>
<dbReference type="InterPro" id="IPR051917">
    <property type="entry name" value="Transposase-Integrase"/>
</dbReference>
<dbReference type="InterPro" id="IPR036397">
    <property type="entry name" value="RNaseH_sf"/>
</dbReference>
<dbReference type="PANTHER" id="PTHR10948:SF23">
    <property type="entry name" value="TRANSPOSASE INSI FOR INSERTION SEQUENCE ELEMENT IS30A-RELATED"/>
    <property type="match status" value="1"/>
</dbReference>
<dbReference type="RefSeq" id="WP_250424816.1">
    <property type="nucleotide sequence ID" value="NZ_JAJKBJ010000061.1"/>
</dbReference>
<feature type="domain" description="Integrase catalytic" evidence="2">
    <location>
        <begin position="157"/>
        <end position="320"/>
    </location>
</feature>
<proteinExistence type="predicted"/>
<dbReference type="GO" id="GO:0032196">
    <property type="term" value="P:transposition"/>
    <property type="evidence" value="ECO:0007669"/>
    <property type="project" value="TreeGrafter"/>
</dbReference>
<keyword evidence="4" id="KW-1185">Reference proteome</keyword>
<dbReference type="GO" id="GO:0005829">
    <property type="term" value="C:cytosol"/>
    <property type="evidence" value="ECO:0007669"/>
    <property type="project" value="TreeGrafter"/>
</dbReference>
<dbReference type="PROSITE" id="PS50994">
    <property type="entry name" value="INTEGRASE"/>
    <property type="match status" value="1"/>
</dbReference>
<dbReference type="GO" id="GO:0003676">
    <property type="term" value="F:nucleic acid binding"/>
    <property type="evidence" value="ECO:0007669"/>
    <property type="project" value="InterPro"/>
</dbReference>
<organism evidence="3 4">
    <name type="scientific">Legionella maioricensis</name>
    <dbReference type="NCBI Taxonomy" id="2896528"/>
    <lineage>
        <taxon>Bacteria</taxon>
        <taxon>Pseudomonadati</taxon>
        <taxon>Pseudomonadota</taxon>
        <taxon>Gammaproteobacteria</taxon>
        <taxon>Legionellales</taxon>
        <taxon>Legionellaceae</taxon>
        <taxon>Legionella</taxon>
    </lineage>
</organism>
<comment type="caution">
    <text evidence="3">The sequence shown here is derived from an EMBL/GenBank/DDBJ whole genome shotgun (WGS) entry which is preliminary data.</text>
</comment>
<dbReference type="GO" id="GO:0006310">
    <property type="term" value="P:DNA recombination"/>
    <property type="evidence" value="ECO:0007669"/>
    <property type="project" value="UniProtKB-KW"/>
</dbReference>
<evidence type="ECO:0000256" key="1">
    <source>
        <dbReference type="ARBA" id="ARBA00023172"/>
    </source>
</evidence>
<dbReference type="AlphaFoldDB" id="A0A9X2D3P3"/>
<evidence type="ECO:0000313" key="4">
    <source>
        <dbReference type="Proteomes" id="UP001139721"/>
    </source>
</evidence>
<dbReference type="InterPro" id="IPR053392">
    <property type="entry name" value="Transposase_IS30-like"/>
</dbReference>
<name>A0A9X2D3P3_9GAMM</name>
<protein>
    <submittedName>
        <fullName evidence="3">IS30 family transposase</fullName>
    </submittedName>
</protein>